<dbReference type="Pfam" id="PF22458">
    <property type="entry name" value="RsmF-B_ferredox"/>
    <property type="match status" value="1"/>
</dbReference>
<dbReference type="EMBL" id="JBGFFE010000001">
    <property type="protein sequence ID" value="MEY8762172.1"/>
    <property type="molecule type" value="Genomic_DNA"/>
</dbReference>
<keyword evidence="5" id="KW-0698">rRNA processing</keyword>
<organism evidence="15 16">
    <name type="scientific">Clostridium lapidicellarium</name>
    <dbReference type="NCBI Taxonomy" id="3240931"/>
    <lineage>
        <taxon>Bacteria</taxon>
        <taxon>Bacillati</taxon>
        <taxon>Bacillota</taxon>
        <taxon>Clostridia</taxon>
        <taxon>Eubacteriales</taxon>
        <taxon>Clostridiaceae</taxon>
        <taxon>Clostridium</taxon>
    </lineage>
</organism>
<evidence type="ECO:0000259" key="14">
    <source>
        <dbReference type="PROSITE" id="PS51686"/>
    </source>
</evidence>
<sequence>MTNSRNTAVKILKKVLHNNAYSNIVLSEYLNRENLDRRDRAFITEIVYGTLRYKYTIDSILNSFLKNGVGKLDEDILNILRISIFQLRYLDKVPEFAVVNEAVELSKRKSFKLSRLVNGVLRNYLRKRNIVGFGQNGDKIGRLCFKYSFPRWMVELFISQYGEGVGETILKNSNIVPKITVRINSLKADYKQVWNKLEESGYDVERGTLCREALIIKKGSSIESNSLFKRGYITVQDESSMLVARIMDVKENMTVLDLCSAPGGKSCHISELMGDTGKVYACDLHENKLALVRENADRLGIKNIICNKIDAEEYVEQFQGISDRVLIDVPCSGLGIIRKKPEIKWTKNKNSINNLIKIQRNIMINASKYVKKSGKLIYSTCTLNKMENDENIRWFIGKNPQFKLEKINCGDFENIIYNRGGYMTILPSENVDGFFIAKMIKYR</sequence>
<proteinExistence type="inferred from homology"/>
<accession>A0ABV4DSF4</accession>
<feature type="binding site" evidence="13">
    <location>
        <position position="283"/>
    </location>
    <ligand>
        <name>S-adenosyl-L-methionine</name>
        <dbReference type="ChEBI" id="CHEBI:59789"/>
    </ligand>
</feature>
<evidence type="ECO:0000256" key="6">
    <source>
        <dbReference type="ARBA" id="ARBA00022603"/>
    </source>
</evidence>
<dbReference type="Pfam" id="PF01189">
    <property type="entry name" value="Methyltr_RsmB-F"/>
    <property type="match status" value="1"/>
</dbReference>
<gene>
    <name evidence="15" type="primary">rsmB</name>
    <name evidence="15" type="ORF">AB8S09_00735</name>
</gene>
<dbReference type="NCBIfam" id="NF011494">
    <property type="entry name" value="PRK14902.1"/>
    <property type="match status" value="1"/>
</dbReference>
<keyword evidence="4" id="KW-0963">Cytoplasm</keyword>
<comment type="caution">
    <text evidence="15">The sequence shown here is derived from an EMBL/GenBank/DDBJ whole genome shotgun (WGS) entry which is preliminary data.</text>
</comment>
<evidence type="ECO:0000256" key="13">
    <source>
        <dbReference type="PROSITE-ProRule" id="PRU01023"/>
    </source>
</evidence>
<dbReference type="EC" id="2.1.1.176" evidence="3"/>
<feature type="domain" description="SAM-dependent MTase RsmB/NOP-type" evidence="14">
    <location>
        <begin position="169"/>
        <end position="442"/>
    </location>
</feature>
<evidence type="ECO:0000256" key="8">
    <source>
        <dbReference type="ARBA" id="ARBA00022691"/>
    </source>
</evidence>
<name>A0ABV4DSF4_9CLOT</name>
<dbReference type="InterPro" id="IPR049560">
    <property type="entry name" value="MeTrfase_RsmB-F_NOP2_cat"/>
</dbReference>
<reference evidence="15 16" key="1">
    <citation type="submission" date="2024-08" db="EMBL/GenBank/DDBJ databases">
        <title>Clostridium lapicellarii sp. nov., and Clostridium renhuaiense sp. nov., two species isolated from the mud in a fermentation cellar used for producing sauce-flavour Chinese liquors.</title>
        <authorList>
            <person name="Yang F."/>
            <person name="Wang H."/>
            <person name="Chen L.Q."/>
            <person name="Zhou N."/>
            <person name="Lu J.J."/>
            <person name="Pu X.X."/>
            <person name="Wan B."/>
            <person name="Wang L."/>
            <person name="Liu S.J."/>
        </authorList>
    </citation>
    <scope>NUCLEOTIDE SEQUENCE [LARGE SCALE GENOMIC DNA]</scope>
    <source>
        <strain evidence="15 16">MT-113</strain>
    </source>
</reference>
<keyword evidence="16" id="KW-1185">Reference proteome</keyword>
<feature type="binding site" evidence="13">
    <location>
        <position position="310"/>
    </location>
    <ligand>
        <name>S-adenosyl-L-methionine</name>
        <dbReference type="ChEBI" id="CHEBI:59789"/>
    </ligand>
</feature>
<evidence type="ECO:0000256" key="2">
    <source>
        <dbReference type="ARBA" id="ARBA00004496"/>
    </source>
</evidence>
<dbReference type="RefSeq" id="WP_369868316.1">
    <property type="nucleotide sequence ID" value="NZ_JBGFFE010000001.1"/>
</dbReference>
<evidence type="ECO:0000256" key="5">
    <source>
        <dbReference type="ARBA" id="ARBA00022552"/>
    </source>
</evidence>
<dbReference type="PANTHER" id="PTHR22807:SF53">
    <property type="entry name" value="RIBOSOMAL RNA SMALL SUBUNIT METHYLTRANSFERASE B-RELATED"/>
    <property type="match status" value="1"/>
</dbReference>
<feature type="binding site" evidence="13">
    <location>
        <position position="328"/>
    </location>
    <ligand>
        <name>S-adenosyl-L-methionine</name>
        <dbReference type="ChEBI" id="CHEBI:59789"/>
    </ligand>
</feature>
<dbReference type="InterPro" id="IPR035926">
    <property type="entry name" value="NusB-like_sf"/>
</dbReference>
<comment type="catalytic activity">
    <reaction evidence="12">
        <text>cytidine(967) in 16S rRNA + S-adenosyl-L-methionine = 5-methylcytidine(967) in 16S rRNA + S-adenosyl-L-homocysteine + H(+)</text>
        <dbReference type="Rhea" id="RHEA:42748"/>
        <dbReference type="Rhea" id="RHEA-COMP:10219"/>
        <dbReference type="Rhea" id="RHEA-COMP:10220"/>
        <dbReference type="ChEBI" id="CHEBI:15378"/>
        <dbReference type="ChEBI" id="CHEBI:57856"/>
        <dbReference type="ChEBI" id="CHEBI:59789"/>
        <dbReference type="ChEBI" id="CHEBI:74483"/>
        <dbReference type="ChEBI" id="CHEBI:82748"/>
        <dbReference type="EC" id="2.1.1.176"/>
    </reaction>
</comment>
<evidence type="ECO:0000256" key="12">
    <source>
        <dbReference type="ARBA" id="ARBA00047283"/>
    </source>
</evidence>
<feature type="binding site" evidence="13">
    <location>
        <begin position="259"/>
        <end position="265"/>
    </location>
    <ligand>
        <name>S-adenosyl-L-methionine</name>
        <dbReference type="ChEBI" id="CHEBI:59789"/>
    </ligand>
</feature>
<evidence type="ECO:0000256" key="4">
    <source>
        <dbReference type="ARBA" id="ARBA00022490"/>
    </source>
</evidence>
<comment type="subcellular location">
    <subcellularLocation>
        <location evidence="2">Cytoplasm</location>
    </subcellularLocation>
</comment>
<dbReference type="Proteomes" id="UP001565220">
    <property type="component" value="Unassembled WGS sequence"/>
</dbReference>
<keyword evidence="6 13" id="KW-0489">Methyltransferase</keyword>
<evidence type="ECO:0000256" key="9">
    <source>
        <dbReference type="ARBA" id="ARBA00022884"/>
    </source>
</evidence>
<dbReference type="PROSITE" id="PS51686">
    <property type="entry name" value="SAM_MT_RSMB_NOP"/>
    <property type="match status" value="1"/>
</dbReference>
<protein>
    <recommendedName>
        <fullName evidence="3">16S rRNA (cytosine(967)-C(5))-methyltransferase</fullName>
        <ecNumber evidence="3">2.1.1.176</ecNumber>
    </recommendedName>
    <alternativeName>
        <fullName evidence="10">16S rRNA m5C967 methyltransferase</fullName>
    </alternativeName>
    <alternativeName>
        <fullName evidence="11">rRNA (cytosine-C(5)-)-methyltransferase RsmB</fullName>
    </alternativeName>
</protein>
<dbReference type="GO" id="GO:0032259">
    <property type="term" value="P:methylation"/>
    <property type="evidence" value="ECO:0007669"/>
    <property type="project" value="UniProtKB-KW"/>
</dbReference>
<dbReference type="Gene3D" id="3.40.50.150">
    <property type="entry name" value="Vaccinia Virus protein VP39"/>
    <property type="match status" value="1"/>
</dbReference>
<evidence type="ECO:0000256" key="10">
    <source>
        <dbReference type="ARBA" id="ARBA00030399"/>
    </source>
</evidence>
<evidence type="ECO:0000256" key="1">
    <source>
        <dbReference type="ARBA" id="ARBA00002724"/>
    </source>
</evidence>
<evidence type="ECO:0000256" key="7">
    <source>
        <dbReference type="ARBA" id="ARBA00022679"/>
    </source>
</evidence>
<keyword evidence="7 13" id="KW-0808">Transferase</keyword>
<evidence type="ECO:0000256" key="3">
    <source>
        <dbReference type="ARBA" id="ARBA00012140"/>
    </source>
</evidence>
<dbReference type="InterPro" id="IPR054728">
    <property type="entry name" value="RsmB-like_ferredoxin"/>
</dbReference>
<dbReference type="PRINTS" id="PR02008">
    <property type="entry name" value="RCMTFAMILY"/>
</dbReference>
<dbReference type="SUPFAM" id="SSF48013">
    <property type="entry name" value="NusB-like"/>
    <property type="match status" value="1"/>
</dbReference>
<dbReference type="InterPro" id="IPR029063">
    <property type="entry name" value="SAM-dependent_MTases_sf"/>
</dbReference>
<comment type="similarity">
    <text evidence="13">Belongs to the class I-like SAM-binding methyltransferase superfamily. RsmB/NOP family.</text>
</comment>
<evidence type="ECO:0000313" key="15">
    <source>
        <dbReference type="EMBL" id="MEY8762172.1"/>
    </source>
</evidence>
<dbReference type="InterPro" id="IPR001678">
    <property type="entry name" value="MeTrfase_RsmB-F_NOP2_dom"/>
</dbReference>
<dbReference type="PANTHER" id="PTHR22807">
    <property type="entry name" value="NOP2 YEAST -RELATED NOL1/NOP2/FMU SUN DOMAIN-CONTAINING"/>
    <property type="match status" value="1"/>
</dbReference>
<dbReference type="Gene3D" id="1.10.940.10">
    <property type="entry name" value="NusB-like"/>
    <property type="match status" value="1"/>
</dbReference>
<dbReference type="GO" id="GO:0008168">
    <property type="term" value="F:methyltransferase activity"/>
    <property type="evidence" value="ECO:0007669"/>
    <property type="project" value="UniProtKB-KW"/>
</dbReference>
<dbReference type="InterPro" id="IPR006027">
    <property type="entry name" value="NusB_RsmB_TIM44"/>
</dbReference>
<dbReference type="Pfam" id="PF01029">
    <property type="entry name" value="NusB"/>
    <property type="match status" value="1"/>
</dbReference>
<dbReference type="CDD" id="cd02440">
    <property type="entry name" value="AdoMet_MTases"/>
    <property type="match status" value="1"/>
</dbReference>
<dbReference type="Gene3D" id="3.30.70.1170">
    <property type="entry name" value="Sun protein, domain 3"/>
    <property type="match status" value="1"/>
</dbReference>
<dbReference type="NCBIfam" id="TIGR00563">
    <property type="entry name" value="rsmB"/>
    <property type="match status" value="1"/>
</dbReference>
<comment type="function">
    <text evidence="1">Specifically methylates the cytosine at position 967 (m5C967) of 16S rRNA.</text>
</comment>
<dbReference type="InterPro" id="IPR023267">
    <property type="entry name" value="RCMT"/>
</dbReference>
<evidence type="ECO:0000313" key="16">
    <source>
        <dbReference type="Proteomes" id="UP001565220"/>
    </source>
</evidence>
<evidence type="ECO:0000256" key="11">
    <source>
        <dbReference type="ARBA" id="ARBA00031088"/>
    </source>
</evidence>
<dbReference type="SUPFAM" id="SSF53335">
    <property type="entry name" value="S-adenosyl-L-methionine-dependent methyltransferases"/>
    <property type="match status" value="1"/>
</dbReference>
<dbReference type="InterPro" id="IPR004573">
    <property type="entry name" value="rRNA_ssu_MeTfrase_B"/>
</dbReference>
<keyword evidence="9 13" id="KW-0694">RNA-binding</keyword>
<keyword evidence="8 13" id="KW-0949">S-adenosyl-L-methionine</keyword>
<feature type="active site" description="Nucleophile" evidence="13">
    <location>
        <position position="381"/>
    </location>
</feature>